<dbReference type="Pfam" id="PF13966">
    <property type="entry name" value="zf-RVT"/>
    <property type="match status" value="1"/>
</dbReference>
<dbReference type="Gramene" id="Bo9g058260.1">
    <property type="protein sequence ID" value="Bo9g058260.1"/>
    <property type="gene ID" value="Bo9g058260"/>
</dbReference>
<protein>
    <recommendedName>
        <fullName evidence="1">Reverse transcriptase zinc-binding domain-containing protein</fullName>
    </recommendedName>
</protein>
<dbReference type="eggNOG" id="KOG1075">
    <property type="taxonomic scope" value="Eukaryota"/>
</dbReference>
<feature type="domain" description="Reverse transcriptase zinc-binding" evidence="1">
    <location>
        <begin position="31"/>
        <end position="106"/>
    </location>
</feature>
<dbReference type="HOGENOM" id="CLU_2226926_0_0_1"/>
<evidence type="ECO:0000313" key="2">
    <source>
        <dbReference type="EnsemblPlants" id="Bo9g058260.1"/>
    </source>
</evidence>
<dbReference type="EnsemblPlants" id="Bo9g058260.1">
    <property type="protein sequence ID" value="Bo9g058260.1"/>
    <property type="gene ID" value="Bo9g058260"/>
</dbReference>
<reference evidence="2" key="2">
    <citation type="submission" date="2015-03" db="UniProtKB">
        <authorList>
            <consortium name="EnsemblPlants"/>
        </authorList>
    </citation>
    <scope>IDENTIFICATION</scope>
</reference>
<reference evidence="2 3" key="1">
    <citation type="journal article" date="2014" name="Genome Biol.">
        <title>Transcriptome and methylome profiling reveals relics of genome dominance in the mesopolyploid Brassica oleracea.</title>
        <authorList>
            <person name="Parkin I.A."/>
            <person name="Koh C."/>
            <person name="Tang H."/>
            <person name="Robinson S.J."/>
            <person name="Kagale S."/>
            <person name="Clarke W.E."/>
            <person name="Town C.D."/>
            <person name="Nixon J."/>
            <person name="Krishnakumar V."/>
            <person name="Bidwell S.L."/>
            <person name="Denoeud F."/>
            <person name="Belcram H."/>
            <person name="Links M.G."/>
            <person name="Just J."/>
            <person name="Clarke C."/>
            <person name="Bender T."/>
            <person name="Huebert T."/>
            <person name="Mason A.S."/>
            <person name="Pires J.C."/>
            <person name="Barker G."/>
            <person name="Moore J."/>
            <person name="Walley P.G."/>
            <person name="Manoli S."/>
            <person name="Batley J."/>
            <person name="Edwards D."/>
            <person name="Nelson M.N."/>
            <person name="Wang X."/>
            <person name="Paterson A.H."/>
            <person name="King G."/>
            <person name="Bancroft I."/>
            <person name="Chalhoub B."/>
            <person name="Sharpe A.G."/>
        </authorList>
    </citation>
    <scope>NUCLEOTIDE SEQUENCE</scope>
    <source>
        <strain evidence="2 3">cv. TO1000</strain>
    </source>
</reference>
<sequence>MSDAQPVLSSEVDDTYIWVTNGQNGSETLSTCETWKTLFPCTLEVFWHKMIWFSGRIPKHAFISWVAARDRLIRRGLLVPSTCVMCAGHNEDRQHLCFDCAFSSQV</sequence>
<organism evidence="2 3">
    <name type="scientific">Brassica oleracea var. oleracea</name>
    <dbReference type="NCBI Taxonomy" id="109376"/>
    <lineage>
        <taxon>Eukaryota</taxon>
        <taxon>Viridiplantae</taxon>
        <taxon>Streptophyta</taxon>
        <taxon>Embryophyta</taxon>
        <taxon>Tracheophyta</taxon>
        <taxon>Spermatophyta</taxon>
        <taxon>Magnoliopsida</taxon>
        <taxon>eudicotyledons</taxon>
        <taxon>Gunneridae</taxon>
        <taxon>Pentapetalae</taxon>
        <taxon>rosids</taxon>
        <taxon>malvids</taxon>
        <taxon>Brassicales</taxon>
        <taxon>Brassicaceae</taxon>
        <taxon>Brassiceae</taxon>
        <taxon>Brassica</taxon>
    </lineage>
</organism>
<name>A0A0D3E602_BRAOL</name>
<evidence type="ECO:0000259" key="1">
    <source>
        <dbReference type="Pfam" id="PF13966"/>
    </source>
</evidence>
<proteinExistence type="predicted"/>
<dbReference type="Proteomes" id="UP000032141">
    <property type="component" value="Chromosome C9"/>
</dbReference>
<dbReference type="InterPro" id="IPR026960">
    <property type="entry name" value="RVT-Znf"/>
</dbReference>
<accession>A0A0D3E602</accession>
<keyword evidence="3" id="KW-1185">Reference proteome</keyword>
<evidence type="ECO:0000313" key="3">
    <source>
        <dbReference type="Proteomes" id="UP000032141"/>
    </source>
</evidence>
<dbReference type="AlphaFoldDB" id="A0A0D3E602"/>